<dbReference type="RefSeq" id="WP_324263991.1">
    <property type="nucleotide sequence ID" value="NZ_JAWLNX010000002.1"/>
</dbReference>
<dbReference type="InterPro" id="IPR042099">
    <property type="entry name" value="ANL_N_sf"/>
</dbReference>
<feature type="domain" description="AMP-binding enzyme C-terminal" evidence="6">
    <location>
        <begin position="436"/>
        <end position="509"/>
    </location>
</feature>
<dbReference type="Pfam" id="PF13193">
    <property type="entry name" value="AMP-binding_C"/>
    <property type="match status" value="1"/>
</dbReference>
<evidence type="ECO:0000259" key="5">
    <source>
        <dbReference type="Pfam" id="PF00501"/>
    </source>
</evidence>
<evidence type="ECO:0000313" key="7">
    <source>
        <dbReference type="EMBL" id="MEB3366414.1"/>
    </source>
</evidence>
<dbReference type="PANTHER" id="PTHR43107:SF15">
    <property type="entry name" value="FATTY ACID TRANSPORT PROTEIN 3, ISOFORM A"/>
    <property type="match status" value="1"/>
</dbReference>
<dbReference type="Proteomes" id="UP001327093">
    <property type="component" value="Unassembled WGS sequence"/>
</dbReference>
<dbReference type="InterPro" id="IPR000873">
    <property type="entry name" value="AMP-dep_synth/lig_dom"/>
</dbReference>
<keyword evidence="4" id="KW-0067">ATP-binding</keyword>
<dbReference type="PANTHER" id="PTHR43107">
    <property type="entry name" value="LONG-CHAIN FATTY ACID TRANSPORT PROTEIN"/>
    <property type="match status" value="1"/>
</dbReference>
<keyword evidence="8" id="KW-1185">Reference proteome</keyword>
<reference evidence="7 8" key="1">
    <citation type="submission" date="2023-10" db="EMBL/GenBank/DDBJ databases">
        <title>Saccharopolyspora sp. nov., isolated from mangrove soil.</title>
        <authorList>
            <person name="Lu Y."/>
            <person name="Liu W."/>
        </authorList>
    </citation>
    <scope>NUCLEOTIDE SEQUENCE [LARGE SCALE GENOMIC DNA]</scope>
    <source>
        <strain evidence="7 8">S2-29</strain>
    </source>
</reference>
<dbReference type="Gene3D" id="3.40.50.12780">
    <property type="entry name" value="N-terminal domain of ligase-like"/>
    <property type="match status" value="1"/>
</dbReference>
<sequence>MTGPRAREGARTIGEWLGESAQRAPSASALVAEQRIAYQELDEISGRVAGGLAALGLRRGDRVCVLMRSSVACLQVWFGLAKSGLVEVPLNVASGSYLLRYFLEHAGAKAIVCDAEFESQVRECATGVESLVHLIVHREDGDEHRGGDGEPEPTGLVRHRLAGLAEHPPGDLGPVDPADTAVILYTSGTTGPPKGALLSHRANVNLARHTVDLLGYTEEDRLYSVFPLFHSNARYCSVMAAIEAGADLVLDRTFSASRFWDRCWEHGVTAFNYQGAMMSILHKQPPRADDADNPVRLGFGAPCPPEIFTSFERRFDVRLTEIYGSTEVSIVTDMPPHRRKIGTAGSASANYEVAVVDERDEPLPPGAAGEIVARPVRPGWMFDGYHAMPEATARSWRNLWFHTGDRGLLDEDGYLTFLDRIKDTVRRRGENISSWEVERVVSDHPAVAQAAAYGVPSEVSEEDVMVAVVLAPGRSLTPAELIAHCSGSLTSFALPRYVRVLPELPMTPSQRVEKYKLQAEGVTADTWDREADLDDC</sequence>
<evidence type="ECO:0000256" key="4">
    <source>
        <dbReference type="ARBA" id="ARBA00022840"/>
    </source>
</evidence>
<name>A0ABU6A4B6_9PSEU</name>
<evidence type="ECO:0000256" key="1">
    <source>
        <dbReference type="ARBA" id="ARBA00006432"/>
    </source>
</evidence>
<dbReference type="Gene3D" id="3.30.300.30">
    <property type="match status" value="1"/>
</dbReference>
<dbReference type="Pfam" id="PF00501">
    <property type="entry name" value="AMP-binding"/>
    <property type="match status" value="1"/>
</dbReference>
<gene>
    <name evidence="7" type="ORF">R4I43_03270</name>
</gene>
<dbReference type="PROSITE" id="PS00455">
    <property type="entry name" value="AMP_BINDING"/>
    <property type="match status" value="1"/>
</dbReference>
<proteinExistence type="inferred from homology"/>
<keyword evidence="2" id="KW-0436">Ligase</keyword>
<protein>
    <submittedName>
        <fullName evidence="7">AMP-binding protein</fullName>
    </submittedName>
</protein>
<keyword evidence="3" id="KW-0547">Nucleotide-binding</keyword>
<evidence type="ECO:0000256" key="2">
    <source>
        <dbReference type="ARBA" id="ARBA00022598"/>
    </source>
</evidence>
<evidence type="ECO:0000313" key="8">
    <source>
        <dbReference type="Proteomes" id="UP001327093"/>
    </source>
</evidence>
<dbReference type="InterPro" id="IPR020845">
    <property type="entry name" value="AMP-binding_CS"/>
</dbReference>
<evidence type="ECO:0000256" key="3">
    <source>
        <dbReference type="ARBA" id="ARBA00022741"/>
    </source>
</evidence>
<evidence type="ECO:0000259" key="6">
    <source>
        <dbReference type="Pfam" id="PF13193"/>
    </source>
</evidence>
<accession>A0ABU6A4B6</accession>
<dbReference type="SUPFAM" id="SSF56801">
    <property type="entry name" value="Acetyl-CoA synthetase-like"/>
    <property type="match status" value="1"/>
</dbReference>
<comment type="similarity">
    <text evidence="1">Belongs to the ATP-dependent AMP-binding enzyme family.</text>
</comment>
<comment type="caution">
    <text evidence="7">The sequence shown here is derived from an EMBL/GenBank/DDBJ whole genome shotgun (WGS) entry which is preliminary data.</text>
</comment>
<feature type="domain" description="AMP-dependent synthetase/ligase" evidence="5">
    <location>
        <begin position="19"/>
        <end position="385"/>
    </location>
</feature>
<organism evidence="7 8">
    <name type="scientific">Saccharopolyspora mangrovi</name>
    <dbReference type="NCBI Taxonomy" id="3082379"/>
    <lineage>
        <taxon>Bacteria</taxon>
        <taxon>Bacillati</taxon>
        <taxon>Actinomycetota</taxon>
        <taxon>Actinomycetes</taxon>
        <taxon>Pseudonocardiales</taxon>
        <taxon>Pseudonocardiaceae</taxon>
        <taxon>Saccharopolyspora</taxon>
    </lineage>
</organism>
<dbReference type="InterPro" id="IPR045851">
    <property type="entry name" value="AMP-bd_C_sf"/>
</dbReference>
<dbReference type="EMBL" id="JAWLNX010000002">
    <property type="protein sequence ID" value="MEB3366414.1"/>
    <property type="molecule type" value="Genomic_DNA"/>
</dbReference>
<dbReference type="InterPro" id="IPR025110">
    <property type="entry name" value="AMP-bd_C"/>
</dbReference>